<gene>
    <name evidence="1" type="ORF">CRV2_00006703</name>
</gene>
<name>A0ACA9TBQ3_BIOOC</name>
<evidence type="ECO:0000313" key="2">
    <source>
        <dbReference type="Proteomes" id="UP000836387"/>
    </source>
</evidence>
<reference evidence="1" key="1">
    <citation type="submission" date="2020-04" db="EMBL/GenBank/DDBJ databases">
        <authorList>
            <person name="Broberg M."/>
        </authorList>
    </citation>
    <scope>NUCLEOTIDE SEQUENCE</scope>
</reference>
<keyword evidence="2" id="KW-1185">Reference proteome</keyword>
<protein>
    <submittedName>
        <fullName evidence="1">Uncharacterized protein</fullName>
    </submittedName>
</protein>
<organism evidence="1 2">
    <name type="scientific">Clonostachys rosea f. rosea IK726</name>
    <dbReference type="NCBI Taxonomy" id="1349383"/>
    <lineage>
        <taxon>Eukaryota</taxon>
        <taxon>Fungi</taxon>
        <taxon>Dikarya</taxon>
        <taxon>Ascomycota</taxon>
        <taxon>Pezizomycotina</taxon>
        <taxon>Sordariomycetes</taxon>
        <taxon>Hypocreomycetidae</taxon>
        <taxon>Hypocreales</taxon>
        <taxon>Bionectriaceae</taxon>
        <taxon>Clonostachys</taxon>
    </lineage>
</organism>
<proteinExistence type="predicted"/>
<accession>A0ACA9TBQ3</accession>
<dbReference type="EMBL" id="CADEHS020000002">
    <property type="protein sequence ID" value="CAG9938282.1"/>
    <property type="molecule type" value="Genomic_DNA"/>
</dbReference>
<reference evidence="1" key="2">
    <citation type="submission" date="2021-10" db="EMBL/GenBank/DDBJ databases">
        <authorList>
            <person name="Piombo E."/>
        </authorList>
    </citation>
    <scope>NUCLEOTIDE SEQUENCE</scope>
</reference>
<sequence length="939" mass="103828">MELNHVRQRSASHGSLQSSFRGPNRARSQTNPRPNSKRRPLRSVHENTHLLRSPGPLESMLKTTTETGDIGIFTIAPQSSRGSGMPSCPQLSTAADENIPRTPHRGDTGHYSDDRKRLPSSYRDTTSEILSLYGSDIFPPCSRSFSPSVDESQRSYSLTTCSSRRAQSQKSSATLQSQSSAVARQRPRSPFGYPARLKRSDMRPASPALTKNGVVDYSRMVELDRVSHRTTYGSYRSTYATEPRRPLPFSLHSDSNGSTISLPSRSSPAPHPTWPSPARSRTPSSHLTVPVNVDPDRRGSNVQTVRSASLTSIVQMYDSTMKTESSRFYGSFYYDYTEGFEENIPPVETAPPLCPIPQRVKQLRTPVILKDEFEDHLGEMETATPSSCRGVIDQSLPAVLEKQGSKEEVSPQKKETHKPEALDRPEPQAPNMYSKTKVTIISRKNANQDLGAQFENRDRGLWRRSKTLPSMSELRKLAEKNPTPEPNFRNLSDPIESRPFEFATLLTSLDRLGKAALPNIEDNIQYSSNSAGKEDEQSNAIEKNGKATDSGTISGKSKEEKEFQKRHRRNLAALRISTTGLGGTDYKPQDVPRTSEEIPILSPEPISPARELRVKNGIPQFMKALPPLPGSTGLNLAENQEHMVGAPPNNSSIDSNMPGVKLPEVNFGISPARHASPQKFKLKVRKSLTQDADYQGQTPAPSSTNGISPAPASASPGRKRLKIKISRTQLGKGFGGCQGTVIRSPALKQCNSLADLEYSSRRDMFTKPNYMMDQSAMHKLEGAKPALSNQIDDDDVLASPLWDTGDLDIDCLEIAKSLELKTPSLISPVNEIQPGETRGMSPHEIKPREHGLRQKISLFHLRLGSTPSKKCKRAPTPLPFSLQEMSGCARGMTIDHQMLNPPNEIVSKRSGRVGIRVRKWARGAKRVVRSCVKKKKLDS</sequence>
<comment type="caution">
    <text evidence="1">The sequence shown here is derived from an EMBL/GenBank/DDBJ whole genome shotgun (WGS) entry which is preliminary data.</text>
</comment>
<dbReference type="Proteomes" id="UP000836387">
    <property type="component" value="Unassembled WGS sequence"/>
</dbReference>
<evidence type="ECO:0000313" key="1">
    <source>
        <dbReference type="EMBL" id="CAG9938282.1"/>
    </source>
</evidence>